<evidence type="ECO:0000259" key="1">
    <source>
        <dbReference type="PROSITE" id="PS50853"/>
    </source>
</evidence>
<keyword evidence="3" id="KW-1185">Reference proteome</keyword>
<accession>A0ABS0YXI0</accession>
<dbReference type="InterPro" id="IPR013783">
    <property type="entry name" value="Ig-like_fold"/>
</dbReference>
<dbReference type="EMBL" id="JAEMHK010000023">
    <property type="protein sequence ID" value="MBJ6802669.1"/>
    <property type="molecule type" value="Genomic_DNA"/>
</dbReference>
<dbReference type="PROSITE" id="PS50853">
    <property type="entry name" value="FN3"/>
    <property type="match status" value="1"/>
</dbReference>
<evidence type="ECO:0000313" key="2">
    <source>
        <dbReference type="EMBL" id="MBJ6802669.1"/>
    </source>
</evidence>
<name>A0ABS0YXI0_9BACT</name>
<dbReference type="RefSeq" id="WP_199397139.1">
    <property type="nucleotide sequence ID" value="NZ_JAEMHK010000023.1"/>
</dbReference>
<evidence type="ECO:0000313" key="3">
    <source>
        <dbReference type="Proteomes" id="UP000641025"/>
    </source>
</evidence>
<gene>
    <name evidence="2" type="ORF">JFN90_21275</name>
</gene>
<dbReference type="Gene3D" id="2.60.40.10">
    <property type="entry name" value="Immunoglobulins"/>
    <property type="match status" value="1"/>
</dbReference>
<dbReference type="CDD" id="cd00063">
    <property type="entry name" value="FN3"/>
    <property type="match status" value="1"/>
</dbReference>
<sequence>MKNRNGGEKDEELIRASGDLLTNLIKDPSIMQSIYTVLPNLEKLQAAHERHINIFQQVLGGARDMEGELEAARNEVITQSSLIHGMVTLTGKHDPTIPQRLGLVHQIGSKRHSAAGLLVPENFRMAYEKRSIVARASAVKGARSYEIWLCESDPLVEASWRHHATSGKINRIELTGLTPGKLYYFKIRAVGASDAGPWSNFISMMAI</sequence>
<organism evidence="2 3">
    <name type="scientific">Geomonas propionica</name>
    <dbReference type="NCBI Taxonomy" id="2798582"/>
    <lineage>
        <taxon>Bacteria</taxon>
        <taxon>Pseudomonadati</taxon>
        <taxon>Thermodesulfobacteriota</taxon>
        <taxon>Desulfuromonadia</taxon>
        <taxon>Geobacterales</taxon>
        <taxon>Geobacteraceae</taxon>
        <taxon>Geomonas</taxon>
    </lineage>
</organism>
<reference evidence="2 3" key="1">
    <citation type="submission" date="2020-12" db="EMBL/GenBank/DDBJ databases">
        <title>Geomonas sp. Red259, isolated from paddy soil.</title>
        <authorList>
            <person name="Xu Z."/>
            <person name="Zhang Z."/>
            <person name="Masuda Y."/>
            <person name="Itoh H."/>
            <person name="Senoo K."/>
        </authorList>
    </citation>
    <scope>NUCLEOTIDE SEQUENCE [LARGE SCALE GENOMIC DNA]</scope>
    <source>
        <strain evidence="2 3">Red259</strain>
    </source>
</reference>
<feature type="domain" description="Fibronectin type-III" evidence="1">
    <location>
        <begin position="119"/>
        <end position="207"/>
    </location>
</feature>
<comment type="caution">
    <text evidence="2">The sequence shown here is derived from an EMBL/GenBank/DDBJ whole genome shotgun (WGS) entry which is preliminary data.</text>
</comment>
<dbReference type="InterPro" id="IPR036116">
    <property type="entry name" value="FN3_sf"/>
</dbReference>
<dbReference type="InterPro" id="IPR003961">
    <property type="entry name" value="FN3_dom"/>
</dbReference>
<dbReference type="SUPFAM" id="SSF49265">
    <property type="entry name" value="Fibronectin type III"/>
    <property type="match status" value="1"/>
</dbReference>
<proteinExistence type="predicted"/>
<dbReference type="Proteomes" id="UP000641025">
    <property type="component" value="Unassembled WGS sequence"/>
</dbReference>
<protein>
    <submittedName>
        <fullName evidence="2">Fibronectin type III domain-containing protein</fullName>
    </submittedName>
</protein>